<dbReference type="PANTHER" id="PTHR23322:SF1">
    <property type="entry name" value="FAS-ASSOCIATED FACTOR 2"/>
    <property type="match status" value="1"/>
</dbReference>
<dbReference type="AlphaFoldDB" id="A0A8S8ZD85"/>
<proteinExistence type="predicted"/>
<dbReference type="OMA" id="VYAFVEC"/>
<organism evidence="3 4">
    <name type="scientific">Sordaria macrospora</name>
    <dbReference type="NCBI Taxonomy" id="5147"/>
    <lineage>
        <taxon>Eukaryota</taxon>
        <taxon>Fungi</taxon>
        <taxon>Dikarya</taxon>
        <taxon>Ascomycota</taxon>
        <taxon>Pezizomycotina</taxon>
        <taxon>Sordariomycetes</taxon>
        <taxon>Sordariomycetidae</taxon>
        <taxon>Sordariales</taxon>
        <taxon>Sordariaceae</taxon>
        <taxon>Sordaria</taxon>
    </lineage>
</organism>
<feature type="coiled-coil region" evidence="1">
    <location>
        <begin position="351"/>
        <end position="387"/>
    </location>
</feature>
<reference evidence="3 4" key="1">
    <citation type="submission" date="2017-07" db="EMBL/GenBank/DDBJ databases">
        <title>Genome sequence of the Sordaria macrospora wild type strain R19027.</title>
        <authorList>
            <person name="Nowrousian M."/>
            <person name="Teichert I."/>
            <person name="Kueck U."/>
        </authorList>
    </citation>
    <scope>NUCLEOTIDE SEQUENCE [LARGE SCALE GENOMIC DNA]</scope>
    <source>
        <strain evidence="3 4">R19027</strain>
        <tissue evidence="3">Mycelium</tissue>
    </source>
</reference>
<dbReference type="EMBL" id="NMPR01000179">
    <property type="protein sequence ID" value="KAA8628514.1"/>
    <property type="molecule type" value="Genomic_DNA"/>
</dbReference>
<protein>
    <recommendedName>
        <fullName evidence="2">UAS domain-containing protein</fullName>
    </recommendedName>
</protein>
<feature type="domain" description="UAS" evidence="2">
    <location>
        <begin position="177"/>
        <end position="309"/>
    </location>
</feature>
<dbReference type="PANTHER" id="PTHR23322">
    <property type="entry name" value="FAS-ASSOCIATED PROTEIN"/>
    <property type="match status" value="1"/>
</dbReference>
<evidence type="ECO:0000259" key="2">
    <source>
        <dbReference type="SMART" id="SM00594"/>
    </source>
</evidence>
<evidence type="ECO:0000256" key="1">
    <source>
        <dbReference type="SAM" id="Coils"/>
    </source>
</evidence>
<evidence type="ECO:0000313" key="3">
    <source>
        <dbReference type="EMBL" id="KAA8628514.1"/>
    </source>
</evidence>
<dbReference type="GO" id="GO:0043130">
    <property type="term" value="F:ubiquitin binding"/>
    <property type="evidence" value="ECO:0007669"/>
    <property type="project" value="TreeGrafter"/>
</dbReference>
<comment type="caution">
    <text evidence="3">The sequence shown here is derived from an EMBL/GenBank/DDBJ whole genome shotgun (WGS) entry which is preliminary data.</text>
</comment>
<dbReference type="Pfam" id="PF14555">
    <property type="entry name" value="UBA_4"/>
    <property type="match status" value="1"/>
</dbReference>
<dbReference type="Gene3D" id="3.40.30.10">
    <property type="entry name" value="Glutaredoxin"/>
    <property type="match status" value="1"/>
</dbReference>
<dbReference type="InterPro" id="IPR036249">
    <property type="entry name" value="Thioredoxin-like_sf"/>
</dbReference>
<dbReference type="GO" id="GO:0036503">
    <property type="term" value="P:ERAD pathway"/>
    <property type="evidence" value="ECO:0007669"/>
    <property type="project" value="TreeGrafter"/>
</dbReference>
<dbReference type="InterPro" id="IPR009060">
    <property type="entry name" value="UBA-like_sf"/>
</dbReference>
<dbReference type="Gene3D" id="1.10.8.10">
    <property type="entry name" value="DNA helicase RuvA subunit, C-terminal domain"/>
    <property type="match status" value="1"/>
</dbReference>
<dbReference type="InterPro" id="IPR029071">
    <property type="entry name" value="Ubiquitin-like_domsf"/>
</dbReference>
<dbReference type="InterPro" id="IPR050730">
    <property type="entry name" value="UBX_domain-protein"/>
</dbReference>
<dbReference type="CDD" id="cd14273">
    <property type="entry name" value="UBA_TAP-C_like"/>
    <property type="match status" value="1"/>
</dbReference>
<dbReference type="SUPFAM" id="SSF54236">
    <property type="entry name" value="Ubiquitin-like"/>
    <property type="match status" value="1"/>
</dbReference>
<evidence type="ECO:0000313" key="4">
    <source>
        <dbReference type="Proteomes" id="UP000433876"/>
    </source>
</evidence>
<keyword evidence="1" id="KW-0175">Coiled coil</keyword>
<dbReference type="InterPro" id="IPR006577">
    <property type="entry name" value="UAS"/>
</dbReference>
<dbReference type="SUPFAM" id="SSF52833">
    <property type="entry name" value="Thioredoxin-like"/>
    <property type="match status" value="1"/>
</dbReference>
<sequence length="514" mass="57728">MASDSAFDIGQLSSERQQALQQYTDVTGQEITDAIPLLERSQWNVQIAIAKFFDGEGPDLVAEAQAAQSEVPRVAGRHETLQETVWSDIAQQAGLHRANRTPPAPRVVPPRPVTYQAPSLISLLLSPFRMVFRVFASLFRPILYILSFIPQSLRSNALATSLRKSRRSLLPKETAGRFRREFEELYGTHDLTFFDGGHAQALDTAKKDLKFLLTILISPEHDDTDSFIKDTLLDAQVVTFINDPANNIIVWGGNVLDSEAYQVSMEYMCTKFPFSCLVCLTPKEGSTRMGIVKRIAGPVSPSVFIAGIRGAIEKYAPDLDSVRAERAAQDMARNLRSEQDSAYERSLAIDRERARQKREAAAAAAEAERRAREEAEAAERKEKLRQQWKRWRATTIAPEPDVSVKDAVRLALNMSQSSGRGRVTRKFAPDASLEDVYAFIECYDLLYLENDEEKGDMEESKEKPEGYEHKYGFRIASVMPREVFEPTVSVTIAQKMGRGGNLIVEDLVDEEEEE</sequence>
<dbReference type="Proteomes" id="UP000433876">
    <property type="component" value="Unassembled WGS sequence"/>
</dbReference>
<name>A0A8S8ZD85_SORMA</name>
<dbReference type="SUPFAM" id="SSF46934">
    <property type="entry name" value="UBA-like"/>
    <property type="match status" value="1"/>
</dbReference>
<dbReference type="GO" id="GO:0005783">
    <property type="term" value="C:endoplasmic reticulum"/>
    <property type="evidence" value="ECO:0007669"/>
    <property type="project" value="TreeGrafter"/>
</dbReference>
<dbReference type="VEuPathDB" id="FungiDB:SMAC_05378"/>
<gene>
    <name evidence="3" type="ORF">SMACR_05378</name>
</gene>
<accession>A0A8S8ZD85</accession>
<dbReference type="SMART" id="SM00594">
    <property type="entry name" value="UAS"/>
    <property type="match status" value="1"/>
</dbReference>